<evidence type="ECO:0000256" key="1">
    <source>
        <dbReference type="ARBA" id="ARBA00001911"/>
    </source>
</evidence>
<dbReference type="AlphaFoldDB" id="A0A928V5E5"/>
<evidence type="ECO:0000256" key="5">
    <source>
        <dbReference type="ARBA" id="ARBA00023239"/>
    </source>
</evidence>
<dbReference type="CDD" id="cd08198">
    <property type="entry name" value="DHQS-like"/>
    <property type="match status" value="1"/>
</dbReference>
<dbReference type="PANTHER" id="PTHR43622">
    <property type="entry name" value="3-DEHYDROQUINATE SYNTHASE"/>
    <property type="match status" value="1"/>
</dbReference>
<reference evidence="8" key="1">
    <citation type="submission" date="2018-07" db="EMBL/GenBank/DDBJ databases">
        <title>Genome assembly of strain Ka43.</title>
        <authorList>
            <person name="Kukolya J."/>
            <person name="Nagy I."/>
            <person name="Horvath B."/>
            <person name="Toth A."/>
        </authorList>
    </citation>
    <scope>NUCLEOTIDE SEQUENCE</scope>
    <source>
        <strain evidence="8">KB43</strain>
    </source>
</reference>
<keyword evidence="5 8" id="KW-0456">Lyase</keyword>
<dbReference type="Gene3D" id="1.20.1090.10">
    <property type="entry name" value="Dehydroquinate synthase-like - alpha domain"/>
    <property type="match status" value="1"/>
</dbReference>
<dbReference type="EC" id="4.2.3.4" evidence="8"/>
<accession>A0A928V5E5</accession>
<dbReference type="NCBIfam" id="NF004852">
    <property type="entry name" value="PRK06203.1"/>
    <property type="match status" value="1"/>
</dbReference>
<comment type="cofactor">
    <cofactor evidence="1">
        <name>NAD(+)</name>
        <dbReference type="ChEBI" id="CHEBI:57540"/>
    </cofactor>
</comment>
<protein>
    <submittedName>
        <fullName evidence="8">3-dehydroquinate synthase</fullName>
        <ecNumber evidence="8">4.2.3.4</ecNumber>
    </submittedName>
</protein>
<dbReference type="GO" id="GO:0003856">
    <property type="term" value="F:3-dehydroquinate synthase activity"/>
    <property type="evidence" value="ECO:0007669"/>
    <property type="project" value="UniProtKB-EC"/>
</dbReference>
<comment type="caution">
    <text evidence="8">The sequence shown here is derived from an EMBL/GenBank/DDBJ whole genome shotgun (WGS) entry which is preliminary data.</text>
</comment>
<dbReference type="EMBL" id="PRDL01000001">
    <property type="protein sequence ID" value="MBE8718188.1"/>
    <property type="molecule type" value="Genomic_DNA"/>
</dbReference>
<evidence type="ECO:0000259" key="7">
    <source>
        <dbReference type="Pfam" id="PF24621"/>
    </source>
</evidence>
<evidence type="ECO:0000259" key="6">
    <source>
        <dbReference type="Pfam" id="PF01761"/>
    </source>
</evidence>
<dbReference type="Proteomes" id="UP000652567">
    <property type="component" value="Unassembled WGS sequence"/>
</dbReference>
<keyword evidence="2" id="KW-0028">Amino-acid biosynthesis</keyword>
<dbReference type="InterPro" id="IPR030960">
    <property type="entry name" value="DHQS/DOIS_N"/>
</dbReference>
<name>A0A928V5E5_9GAMM</name>
<keyword evidence="4" id="KW-0057">Aromatic amino acid biosynthesis</keyword>
<evidence type="ECO:0000256" key="2">
    <source>
        <dbReference type="ARBA" id="ARBA00022605"/>
    </source>
</evidence>
<proteinExistence type="predicted"/>
<dbReference type="SUPFAM" id="SSF56796">
    <property type="entry name" value="Dehydroquinate synthase-like"/>
    <property type="match status" value="1"/>
</dbReference>
<keyword evidence="9" id="KW-1185">Reference proteome</keyword>
<evidence type="ECO:0000256" key="3">
    <source>
        <dbReference type="ARBA" id="ARBA00023027"/>
    </source>
</evidence>
<feature type="domain" description="3-dehydroquinate synthase N-terminal" evidence="6">
    <location>
        <begin position="82"/>
        <end position="194"/>
    </location>
</feature>
<evidence type="ECO:0000256" key="4">
    <source>
        <dbReference type="ARBA" id="ARBA00023141"/>
    </source>
</evidence>
<dbReference type="GO" id="GO:0009073">
    <property type="term" value="P:aromatic amino acid family biosynthetic process"/>
    <property type="evidence" value="ECO:0007669"/>
    <property type="project" value="UniProtKB-KW"/>
</dbReference>
<feature type="domain" description="3-dehydroquinate synthase C-terminal" evidence="7">
    <location>
        <begin position="197"/>
        <end position="324"/>
    </location>
</feature>
<gene>
    <name evidence="8" type="ORF">C4F51_13420</name>
</gene>
<keyword evidence="3" id="KW-0520">NAD</keyword>
<dbReference type="RefSeq" id="WP_193910543.1">
    <property type="nucleotide sequence ID" value="NZ_PRDL01000001.1"/>
</dbReference>
<dbReference type="Gene3D" id="3.40.50.1970">
    <property type="match status" value="1"/>
</dbReference>
<dbReference type="InterPro" id="IPR050071">
    <property type="entry name" value="Dehydroquinate_synthase"/>
</dbReference>
<dbReference type="GO" id="GO:0008652">
    <property type="term" value="P:amino acid biosynthetic process"/>
    <property type="evidence" value="ECO:0007669"/>
    <property type="project" value="UniProtKB-KW"/>
</dbReference>
<dbReference type="Pfam" id="PF01761">
    <property type="entry name" value="DHQ_synthase"/>
    <property type="match status" value="1"/>
</dbReference>
<sequence length="383" mass="42244">MNFIEQSFSIPFTYKVLFTEALFAGDNPLLRDLLAKHHTANIHQKVLFVVDQGVSEQHATLLADIRNYFADATDWSLVADIVVIPGGEIVKNDLTSFDRILDAINEHGIDRHSYVVGLGGGALLDLVGYVAAIAHRGVRHIRIPTTVLSQNDSGVGVKNSINFRGKKNFLGTFAPPLAVINDANFLKSLPQRAWLGGISEAVKVSLIKDRAFFEWIEANATALRNRHSEAMHYLIFRCAELHVRHIGGYGDPFESGSSRPLDFGHWSAHKLEQLSRFEVQHGEAVAMGICLDCVYSRLDGRLSAEDCERVIGVFETLGLAITHPLLKAEGEHSPLVAGLQEFREHLGGRLTIMLLNGLGVAEEVHDMNTDLIRAAAEELQARC</sequence>
<dbReference type="PANTHER" id="PTHR43622:SF7">
    <property type="entry name" value="3-DEHYDROQUINATE SYNTHASE, CHLOROPLASTIC"/>
    <property type="match status" value="1"/>
</dbReference>
<organism evidence="8 9">
    <name type="scientific">Cellvibrio polysaccharolyticus</name>
    <dbReference type="NCBI Taxonomy" id="2082724"/>
    <lineage>
        <taxon>Bacteria</taxon>
        <taxon>Pseudomonadati</taxon>
        <taxon>Pseudomonadota</taxon>
        <taxon>Gammaproteobacteria</taxon>
        <taxon>Cellvibrionales</taxon>
        <taxon>Cellvibrionaceae</taxon>
        <taxon>Cellvibrio</taxon>
    </lineage>
</organism>
<evidence type="ECO:0000313" key="9">
    <source>
        <dbReference type="Proteomes" id="UP000652567"/>
    </source>
</evidence>
<dbReference type="InterPro" id="IPR056179">
    <property type="entry name" value="DHQS_C"/>
</dbReference>
<evidence type="ECO:0000313" key="8">
    <source>
        <dbReference type="EMBL" id="MBE8718188.1"/>
    </source>
</evidence>
<dbReference type="Pfam" id="PF24621">
    <property type="entry name" value="DHQS_C"/>
    <property type="match status" value="1"/>
</dbReference>